<sequence length="171" mass="17179">MVWVPSRRQAQRTALDLITMTAASNLTLSGGNGTTGGGVTGSGGGTGSVGASSGSSVTAGGAGVITGSNCPGSNVGGRFLPISGHLEEALSKAADQISDRALAEVVRHGGGIAFLHEAINRTDRRLVEALFAAGALQTVIISHHLCWSAASTAQMTAYLVVVMDTQAGYLL</sequence>
<protein>
    <submittedName>
        <fullName evidence="2">Uncharacterized protein</fullName>
    </submittedName>
</protein>
<accession>A0A3S5CI13</accession>
<dbReference type="Gene3D" id="3.40.50.300">
    <property type="entry name" value="P-loop containing nucleotide triphosphate hydrolases"/>
    <property type="match status" value="1"/>
</dbReference>
<evidence type="ECO:0000313" key="3">
    <source>
        <dbReference type="Proteomes" id="UP000784294"/>
    </source>
</evidence>
<dbReference type="Proteomes" id="UP000784294">
    <property type="component" value="Unassembled WGS sequence"/>
</dbReference>
<name>A0A3S5CI13_9PLAT</name>
<keyword evidence="3" id="KW-1185">Reference proteome</keyword>
<evidence type="ECO:0000313" key="2">
    <source>
        <dbReference type="EMBL" id="VEL23014.1"/>
    </source>
</evidence>
<reference evidence="2" key="1">
    <citation type="submission" date="2018-11" db="EMBL/GenBank/DDBJ databases">
        <authorList>
            <consortium name="Pathogen Informatics"/>
        </authorList>
    </citation>
    <scope>NUCLEOTIDE SEQUENCE</scope>
</reference>
<feature type="compositionally biased region" description="Gly residues" evidence="1">
    <location>
        <begin position="30"/>
        <end position="48"/>
    </location>
</feature>
<dbReference type="InterPro" id="IPR027417">
    <property type="entry name" value="P-loop_NTPase"/>
</dbReference>
<organism evidence="2 3">
    <name type="scientific">Protopolystoma xenopodis</name>
    <dbReference type="NCBI Taxonomy" id="117903"/>
    <lineage>
        <taxon>Eukaryota</taxon>
        <taxon>Metazoa</taxon>
        <taxon>Spiralia</taxon>
        <taxon>Lophotrochozoa</taxon>
        <taxon>Platyhelminthes</taxon>
        <taxon>Monogenea</taxon>
        <taxon>Polyopisthocotylea</taxon>
        <taxon>Polystomatidea</taxon>
        <taxon>Polystomatidae</taxon>
        <taxon>Protopolystoma</taxon>
    </lineage>
</organism>
<dbReference type="EMBL" id="CAAALY010059558">
    <property type="protein sequence ID" value="VEL23014.1"/>
    <property type="molecule type" value="Genomic_DNA"/>
</dbReference>
<evidence type="ECO:0000256" key="1">
    <source>
        <dbReference type="SAM" id="MobiDB-lite"/>
    </source>
</evidence>
<proteinExistence type="predicted"/>
<comment type="caution">
    <text evidence="2">The sequence shown here is derived from an EMBL/GenBank/DDBJ whole genome shotgun (WGS) entry which is preliminary data.</text>
</comment>
<dbReference type="AlphaFoldDB" id="A0A3S5CI13"/>
<gene>
    <name evidence="2" type="ORF">PXEA_LOCUS16454</name>
</gene>
<feature type="region of interest" description="Disordered" evidence="1">
    <location>
        <begin position="29"/>
        <end position="51"/>
    </location>
</feature>